<protein>
    <submittedName>
        <fullName evidence="1">Uncharacterized protein</fullName>
    </submittedName>
</protein>
<gene>
    <name evidence="1" type="ORF">NPIL_555061</name>
</gene>
<evidence type="ECO:0000313" key="2">
    <source>
        <dbReference type="Proteomes" id="UP000887013"/>
    </source>
</evidence>
<dbReference type="Proteomes" id="UP000887013">
    <property type="component" value="Unassembled WGS sequence"/>
</dbReference>
<dbReference type="EMBL" id="BMAW01113851">
    <property type="protein sequence ID" value="GFT59165.1"/>
    <property type="molecule type" value="Genomic_DNA"/>
</dbReference>
<reference evidence="1" key="1">
    <citation type="submission" date="2020-08" db="EMBL/GenBank/DDBJ databases">
        <title>Multicomponent nature underlies the extraordinary mechanical properties of spider dragline silk.</title>
        <authorList>
            <person name="Kono N."/>
            <person name="Nakamura H."/>
            <person name="Mori M."/>
            <person name="Yoshida Y."/>
            <person name="Ohtoshi R."/>
            <person name="Malay A.D."/>
            <person name="Moran D.A.P."/>
            <person name="Tomita M."/>
            <person name="Numata K."/>
            <person name="Arakawa K."/>
        </authorList>
    </citation>
    <scope>NUCLEOTIDE SEQUENCE</scope>
</reference>
<name>A0A8X6P9Q2_NEPPI</name>
<keyword evidence="2" id="KW-1185">Reference proteome</keyword>
<dbReference type="AlphaFoldDB" id="A0A8X6P9Q2"/>
<comment type="caution">
    <text evidence="1">The sequence shown here is derived from an EMBL/GenBank/DDBJ whole genome shotgun (WGS) entry which is preliminary data.</text>
</comment>
<evidence type="ECO:0000313" key="1">
    <source>
        <dbReference type="EMBL" id="GFT59165.1"/>
    </source>
</evidence>
<sequence>MLEMSLAEGQQSTGEALTTQVIVEIERRSVLNSYWDNPTHKKPFGEEMDTLSIAEKMSSNIGAPSQRG</sequence>
<accession>A0A8X6P9Q2</accession>
<organism evidence="1 2">
    <name type="scientific">Nephila pilipes</name>
    <name type="common">Giant wood spider</name>
    <name type="synonym">Nephila maculata</name>
    <dbReference type="NCBI Taxonomy" id="299642"/>
    <lineage>
        <taxon>Eukaryota</taxon>
        <taxon>Metazoa</taxon>
        <taxon>Ecdysozoa</taxon>
        <taxon>Arthropoda</taxon>
        <taxon>Chelicerata</taxon>
        <taxon>Arachnida</taxon>
        <taxon>Araneae</taxon>
        <taxon>Araneomorphae</taxon>
        <taxon>Entelegynae</taxon>
        <taxon>Araneoidea</taxon>
        <taxon>Nephilidae</taxon>
        <taxon>Nephila</taxon>
    </lineage>
</organism>
<proteinExistence type="predicted"/>
<feature type="non-terminal residue" evidence="1">
    <location>
        <position position="1"/>
    </location>
</feature>